<proteinExistence type="predicted"/>
<keyword evidence="2" id="KW-0235">DNA replication</keyword>
<dbReference type="GO" id="GO:0006281">
    <property type="term" value="P:DNA repair"/>
    <property type="evidence" value="ECO:0007669"/>
    <property type="project" value="UniProtKB-KW"/>
</dbReference>
<keyword evidence="4" id="KW-0234">DNA repair</keyword>
<keyword evidence="3" id="KW-0227">DNA damage</keyword>
<comment type="caution">
    <text evidence="6">The sequence shown here is derived from an EMBL/GenBank/DDBJ whole genome shotgun (WGS) entry which is preliminary data.</text>
</comment>
<keyword evidence="7" id="KW-1185">Reference proteome</keyword>
<dbReference type="SUPFAM" id="SSF56091">
    <property type="entry name" value="DNA ligase/mRNA capping enzyme, catalytic domain"/>
    <property type="match status" value="1"/>
</dbReference>
<feature type="domain" description="DNA ligase OB-like" evidence="5">
    <location>
        <begin position="210"/>
        <end position="275"/>
    </location>
</feature>
<evidence type="ECO:0000313" key="7">
    <source>
        <dbReference type="Proteomes" id="UP000586305"/>
    </source>
</evidence>
<name>A0A849VIZ2_9GAMM</name>
<dbReference type="RefSeq" id="WP_171627490.1">
    <property type="nucleotide sequence ID" value="NZ_JABBPG010000009.1"/>
</dbReference>
<dbReference type="Gene3D" id="3.30.470.30">
    <property type="entry name" value="DNA ligase/mRNA capping enzyme"/>
    <property type="match status" value="1"/>
</dbReference>
<dbReference type="GO" id="GO:0016874">
    <property type="term" value="F:ligase activity"/>
    <property type="evidence" value="ECO:0007669"/>
    <property type="project" value="UniProtKB-KW"/>
</dbReference>
<evidence type="ECO:0000256" key="2">
    <source>
        <dbReference type="ARBA" id="ARBA00022705"/>
    </source>
</evidence>
<evidence type="ECO:0000256" key="3">
    <source>
        <dbReference type="ARBA" id="ARBA00022763"/>
    </source>
</evidence>
<dbReference type="InterPro" id="IPR012340">
    <property type="entry name" value="NA-bd_OB-fold"/>
</dbReference>
<dbReference type="Gene3D" id="2.40.50.140">
    <property type="entry name" value="Nucleic acid-binding proteins"/>
    <property type="match status" value="1"/>
</dbReference>
<dbReference type="Pfam" id="PF14743">
    <property type="entry name" value="DNA_ligase_OB_2"/>
    <property type="match status" value="1"/>
</dbReference>
<dbReference type="NCBIfam" id="NF006592">
    <property type="entry name" value="PRK09125.1"/>
    <property type="match status" value="1"/>
</dbReference>
<sequence>MKIWISFILTYLWVVSQVFAQPLPRIELANQYHENILISDYLVSEKFDGVRAIWDGQSLRTKGGHKIAAPAWFLAPLGTSPLDGELWSGYGQFAFVSKVVRSKQSTDEQWRRVQYLIFDSPNKTQAFVERYQSYKAEVLEMGAEHIKAVTQWQFYNNQQLNEYYQQVLSHQGEGVMLHQKSALHVAGRSDRVLKYKPFQDAEAVVVGYSPGRGKYTGMMGALKVVNEQGVPFKIGTGFSDELRNNPPPIGAQITYRHQGFTKYGKPRFARFLRVRPIL</sequence>
<dbReference type="Gene3D" id="3.30.1490.70">
    <property type="match status" value="1"/>
</dbReference>
<evidence type="ECO:0000259" key="5">
    <source>
        <dbReference type="Pfam" id="PF14743"/>
    </source>
</evidence>
<dbReference type="InterPro" id="IPR029319">
    <property type="entry name" value="DNA_ligase_OB"/>
</dbReference>
<dbReference type="EMBL" id="JABBPG010000009">
    <property type="protein sequence ID" value="NOU52433.1"/>
    <property type="molecule type" value="Genomic_DNA"/>
</dbReference>
<organism evidence="6 7">
    <name type="scientific">Pseudoalteromonas caenipelagi</name>
    <dbReference type="NCBI Taxonomy" id="2726988"/>
    <lineage>
        <taxon>Bacteria</taxon>
        <taxon>Pseudomonadati</taxon>
        <taxon>Pseudomonadota</taxon>
        <taxon>Gammaproteobacteria</taxon>
        <taxon>Alteromonadales</taxon>
        <taxon>Pseudoalteromonadaceae</taxon>
        <taxon>Pseudoalteromonas</taxon>
    </lineage>
</organism>
<accession>A0A849VIZ2</accession>
<keyword evidence="1 6" id="KW-0436">Ligase</keyword>
<dbReference type="InterPro" id="IPR050326">
    <property type="entry name" value="NAD_dep_DNA_ligaseB"/>
</dbReference>
<evidence type="ECO:0000256" key="1">
    <source>
        <dbReference type="ARBA" id="ARBA00022598"/>
    </source>
</evidence>
<gene>
    <name evidence="6" type="ORF">HG263_18070</name>
</gene>
<evidence type="ECO:0000313" key="6">
    <source>
        <dbReference type="EMBL" id="NOU52433.1"/>
    </source>
</evidence>
<dbReference type="Proteomes" id="UP000586305">
    <property type="component" value="Unassembled WGS sequence"/>
</dbReference>
<dbReference type="CDD" id="cd07896">
    <property type="entry name" value="Adenylation_kDNA_ligase_like"/>
    <property type="match status" value="1"/>
</dbReference>
<dbReference type="AlphaFoldDB" id="A0A849VIZ2"/>
<dbReference type="GO" id="GO:0006260">
    <property type="term" value="P:DNA replication"/>
    <property type="evidence" value="ECO:0007669"/>
    <property type="project" value="UniProtKB-KW"/>
</dbReference>
<evidence type="ECO:0000256" key="4">
    <source>
        <dbReference type="ARBA" id="ARBA00023204"/>
    </source>
</evidence>
<reference evidence="6 7" key="1">
    <citation type="submission" date="2020-04" db="EMBL/GenBank/DDBJ databases">
        <title>Pseudoalteromonas caenipelagi sp. nov., isolated from a tidal flat.</title>
        <authorList>
            <person name="Park S."/>
            <person name="Yoon J.-H."/>
        </authorList>
    </citation>
    <scope>NUCLEOTIDE SEQUENCE [LARGE SCALE GENOMIC DNA]</scope>
    <source>
        <strain evidence="6 7">JBTF-M23</strain>
    </source>
</reference>
<dbReference type="PANTHER" id="PTHR47810">
    <property type="entry name" value="DNA LIGASE"/>
    <property type="match status" value="1"/>
</dbReference>
<dbReference type="PANTHER" id="PTHR47810:SF1">
    <property type="entry name" value="DNA LIGASE B"/>
    <property type="match status" value="1"/>
</dbReference>
<dbReference type="SUPFAM" id="SSF50249">
    <property type="entry name" value="Nucleic acid-binding proteins"/>
    <property type="match status" value="1"/>
</dbReference>
<dbReference type="CDD" id="cd08041">
    <property type="entry name" value="OBF_kDNA_ligase_like"/>
    <property type="match status" value="1"/>
</dbReference>
<protein>
    <submittedName>
        <fullName evidence="6">DNA ligase</fullName>
    </submittedName>
</protein>